<accession>A0A1B0CHR1</accession>
<comment type="subcellular location">
    <subcellularLocation>
        <location evidence="1">Nucleus</location>
    </subcellularLocation>
</comment>
<sequence length="86" mass="9728">MMRIVALNEDSHSTSSEDAEPQVTREAEETIAVSEYTRALELKHKGSVDIALKLLLELLETQVLCDVSPDNNNDKLFSVKYNCFRN</sequence>
<dbReference type="GO" id="GO:0031491">
    <property type="term" value="F:nucleosome binding"/>
    <property type="evidence" value="ECO:0007669"/>
    <property type="project" value="TreeGrafter"/>
</dbReference>
<dbReference type="AlphaFoldDB" id="A0A1B0CHR1"/>
<evidence type="ECO:0000256" key="2">
    <source>
        <dbReference type="ARBA" id="ARBA00023242"/>
    </source>
</evidence>
<keyword evidence="5" id="KW-1185">Reference proteome</keyword>
<proteinExistence type="predicted"/>
<keyword evidence="2" id="KW-0539">Nucleus</keyword>
<dbReference type="VEuPathDB" id="VectorBase:LLOJ003973"/>
<feature type="region of interest" description="Disordered" evidence="3">
    <location>
        <begin position="1"/>
        <end position="27"/>
    </location>
</feature>
<dbReference type="PANTHER" id="PTHR15502:SF7">
    <property type="entry name" value="CALCINEURIN-BINDING PROTEIN CABIN-1"/>
    <property type="match status" value="1"/>
</dbReference>
<dbReference type="VEuPathDB" id="VectorBase:LLONM1_009835"/>
<evidence type="ECO:0000256" key="3">
    <source>
        <dbReference type="SAM" id="MobiDB-lite"/>
    </source>
</evidence>
<organism evidence="4 5">
    <name type="scientific">Lutzomyia longipalpis</name>
    <name type="common">Sand fly</name>
    <dbReference type="NCBI Taxonomy" id="7200"/>
    <lineage>
        <taxon>Eukaryota</taxon>
        <taxon>Metazoa</taxon>
        <taxon>Ecdysozoa</taxon>
        <taxon>Arthropoda</taxon>
        <taxon>Hexapoda</taxon>
        <taxon>Insecta</taxon>
        <taxon>Pterygota</taxon>
        <taxon>Neoptera</taxon>
        <taxon>Endopterygota</taxon>
        <taxon>Diptera</taxon>
        <taxon>Nematocera</taxon>
        <taxon>Psychodoidea</taxon>
        <taxon>Psychodidae</taxon>
        <taxon>Lutzomyia</taxon>
        <taxon>Lutzomyia</taxon>
    </lineage>
</organism>
<evidence type="ECO:0000313" key="5">
    <source>
        <dbReference type="Proteomes" id="UP000092461"/>
    </source>
</evidence>
<evidence type="ECO:0000313" key="4">
    <source>
        <dbReference type="EnsemblMetazoa" id="LLOJ003973-PA"/>
    </source>
</evidence>
<reference evidence="4" key="1">
    <citation type="submission" date="2020-05" db="UniProtKB">
        <authorList>
            <consortium name="EnsemblMetazoa"/>
        </authorList>
    </citation>
    <scope>IDENTIFICATION</scope>
    <source>
        <strain evidence="4">Jacobina</strain>
    </source>
</reference>
<dbReference type="PANTHER" id="PTHR15502">
    <property type="entry name" value="CALCINEURIN-BINDING PROTEIN CABIN 1-RELATED"/>
    <property type="match status" value="1"/>
</dbReference>
<name>A0A1B0CHR1_LUTLO</name>
<protein>
    <submittedName>
        <fullName evidence="4">Uncharacterized protein</fullName>
    </submittedName>
</protein>
<dbReference type="InterPro" id="IPR033053">
    <property type="entry name" value="Hir3/CABIN1"/>
</dbReference>
<dbReference type="GO" id="GO:0005634">
    <property type="term" value="C:nucleus"/>
    <property type="evidence" value="ECO:0007669"/>
    <property type="project" value="UniProtKB-SubCell"/>
</dbReference>
<dbReference type="EMBL" id="AJWK01012600">
    <property type="status" value="NOT_ANNOTATED_CDS"/>
    <property type="molecule type" value="Genomic_DNA"/>
</dbReference>
<dbReference type="GO" id="GO:0006325">
    <property type="term" value="P:chromatin organization"/>
    <property type="evidence" value="ECO:0007669"/>
    <property type="project" value="InterPro"/>
</dbReference>
<dbReference type="EnsemblMetazoa" id="LLOJ003973-RA">
    <property type="protein sequence ID" value="LLOJ003973-PA"/>
    <property type="gene ID" value="LLOJ003973"/>
</dbReference>
<evidence type="ECO:0000256" key="1">
    <source>
        <dbReference type="ARBA" id="ARBA00004123"/>
    </source>
</evidence>
<dbReference type="Proteomes" id="UP000092461">
    <property type="component" value="Unassembled WGS sequence"/>
</dbReference>